<evidence type="ECO:0000256" key="1">
    <source>
        <dbReference type="ARBA" id="ARBA00011955"/>
    </source>
</evidence>
<evidence type="ECO:0000256" key="6">
    <source>
        <dbReference type="ARBA" id="ARBA00022827"/>
    </source>
</evidence>
<comment type="similarity">
    <text evidence="10">Belongs to the ApbE family.</text>
</comment>
<evidence type="ECO:0000256" key="11">
    <source>
        <dbReference type="PIRSR" id="PIRSR006268-2"/>
    </source>
</evidence>
<comment type="cofactor">
    <cofactor evidence="11">
        <name>Mg(2+)</name>
        <dbReference type="ChEBI" id="CHEBI:18420"/>
    </cofactor>
    <cofactor evidence="11">
        <name>Mn(2+)</name>
        <dbReference type="ChEBI" id="CHEBI:29035"/>
    </cofactor>
    <text evidence="11">Magnesium. Can also use manganese.</text>
</comment>
<comment type="caution">
    <text evidence="12">The sequence shown here is derived from an EMBL/GenBank/DDBJ whole genome shotgun (WGS) entry which is preliminary data.</text>
</comment>
<keyword evidence="3 10" id="KW-0285">Flavoprotein</keyword>
<evidence type="ECO:0000313" key="12">
    <source>
        <dbReference type="EMBL" id="HIT50462.1"/>
    </source>
</evidence>
<dbReference type="Pfam" id="PF02424">
    <property type="entry name" value="ApbE"/>
    <property type="match status" value="1"/>
</dbReference>
<dbReference type="Proteomes" id="UP000886758">
    <property type="component" value="Unassembled WGS sequence"/>
</dbReference>
<dbReference type="SUPFAM" id="SSF143631">
    <property type="entry name" value="ApbE-like"/>
    <property type="match status" value="1"/>
</dbReference>
<evidence type="ECO:0000313" key="13">
    <source>
        <dbReference type="Proteomes" id="UP000886758"/>
    </source>
</evidence>
<evidence type="ECO:0000256" key="5">
    <source>
        <dbReference type="ARBA" id="ARBA00022723"/>
    </source>
</evidence>
<dbReference type="PANTHER" id="PTHR30040:SF2">
    <property type="entry name" value="FAD:PROTEIN FMN TRANSFERASE"/>
    <property type="match status" value="1"/>
</dbReference>
<dbReference type="PIRSF" id="PIRSF006268">
    <property type="entry name" value="ApbE"/>
    <property type="match status" value="1"/>
</dbReference>
<name>A0A9D1KJG5_9MOLU</name>
<evidence type="ECO:0000256" key="2">
    <source>
        <dbReference type="ARBA" id="ARBA00016337"/>
    </source>
</evidence>
<feature type="binding site" evidence="11">
    <location>
        <position position="166"/>
    </location>
    <ligand>
        <name>Mg(2+)</name>
        <dbReference type="ChEBI" id="CHEBI:18420"/>
    </ligand>
</feature>
<keyword evidence="7 10" id="KW-0460">Magnesium</keyword>
<reference evidence="12" key="1">
    <citation type="submission" date="2020-10" db="EMBL/GenBank/DDBJ databases">
        <authorList>
            <person name="Gilroy R."/>
        </authorList>
    </citation>
    <scope>NUCLEOTIDE SEQUENCE</scope>
    <source>
        <strain evidence="12">ChiW17-6978</strain>
    </source>
</reference>
<dbReference type="EMBL" id="DVLF01000173">
    <property type="protein sequence ID" value="HIT50462.1"/>
    <property type="molecule type" value="Genomic_DNA"/>
</dbReference>
<dbReference type="InterPro" id="IPR024932">
    <property type="entry name" value="ApbE"/>
</dbReference>
<reference evidence="12" key="2">
    <citation type="journal article" date="2021" name="PeerJ">
        <title>Extensive microbial diversity within the chicken gut microbiome revealed by metagenomics and culture.</title>
        <authorList>
            <person name="Gilroy R."/>
            <person name="Ravi A."/>
            <person name="Getino M."/>
            <person name="Pursley I."/>
            <person name="Horton D.L."/>
            <person name="Alikhan N.F."/>
            <person name="Baker D."/>
            <person name="Gharbi K."/>
            <person name="Hall N."/>
            <person name="Watson M."/>
            <person name="Adriaenssens E.M."/>
            <person name="Foster-Nyarko E."/>
            <person name="Jarju S."/>
            <person name="Secka A."/>
            <person name="Antonio M."/>
            <person name="Oren A."/>
            <person name="Chaudhuri R.R."/>
            <person name="La Ragione R."/>
            <person name="Hildebrand F."/>
            <person name="Pallen M.J."/>
        </authorList>
    </citation>
    <scope>NUCLEOTIDE SEQUENCE</scope>
    <source>
        <strain evidence="12">ChiW17-6978</strain>
    </source>
</reference>
<evidence type="ECO:0000256" key="10">
    <source>
        <dbReference type="PIRNR" id="PIRNR006268"/>
    </source>
</evidence>
<organism evidence="12 13">
    <name type="scientific">Candidatus Pelethenecus faecipullorum</name>
    <dbReference type="NCBI Taxonomy" id="2840900"/>
    <lineage>
        <taxon>Bacteria</taxon>
        <taxon>Bacillati</taxon>
        <taxon>Mycoplasmatota</taxon>
        <taxon>Mollicutes</taxon>
        <taxon>Candidatus Pelethenecus</taxon>
    </lineage>
</organism>
<keyword evidence="5 10" id="KW-0479">Metal-binding</keyword>
<dbReference type="Gene3D" id="3.10.520.10">
    <property type="entry name" value="ApbE-like domains"/>
    <property type="match status" value="1"/>
</dbReference>
<sequence length="320" mass="35954">MKKWMVVLMLFFCAACQSTHEPVRKNYLYFAMNTEIILSFYDVDNPDSYAKEVEAIYLTYDAVASDYQTGGSTLSVYDLNQQREATVSDALLELIEFAQQMEIETDGYFNPLMGRLTHRWKEALEEKRLLSDEEVNRELEIIKQSSITIEGNTVSLTGDANLDLGGIAKGFATEKAKQYLEQQGITSYLISAGSSNIVLGNKAGNVFSVGLNKAFENDYYKILKLKEKDVVTSSMMYQSYEVDGIHYSHLLDPHTGKPATYYESITLIGDDSAKLDAYSTAVFAMDLETAKAFLSKHQIEWLAAQNNEILYQSAGVSSYE</sequence>
<evidence type="ECO:0000256" key="4">
    <source>
        <dbReference type="ARBA" id="ARBA00022679"/>
    </source>
</evidence>
<protein>
    <recommendedName>
        <fullName evidence="2 10">FAD:protein FMN transferase</fullName>
        <ecNumber evidence="1 10">2.7.1.180</ecNumber>
    </recommendedName>
    <alternativeName>
        <fullName evidence="8 10">Flavin transferase</fullName>
    </alternativeName>
</protein>
<feature type="binding site" evidence="11">
    <location>
        <position position="280"/>
    </location>
    <ligand>
        <name>Mg(2+)</name>
        <dbReference type="ChEBI" id="CHEBI:18420"/>
    </ligand>
</feature>
<dbReference type="GO" id="GO:0016740">
    <property type="term" value="F:transferase activity"/>
    <property type="evidence" value="ECO:0007669"/>
    <property type="project" value="UniProtKB-UniRule"/>
</dbReference>
<dbReference type="GO" id="GO:0046872">
    <property type="term" value="F:metal ion binding"/>
    <property type="evidence" value="ECO:0007669"/>
    <property type="project" value="UniProtKB-UniRule"/>
</dbReference>
<evidence type="ECO:0000256" key="7">
    <source>
        <dbReference type="ARBA" id="ARBA00022842"/>
    </source>
</evidence>
<proteinExistence type="inferred from homology"/>
<evidence type="ECO:0000256" key="8">
    <source>
        <dbReference type="ARBA" id="ARBA00031306"/>
    </source>
</evidence>
<keyword evidence="4 10" id="KW-0808">Transferase</keyword>
<dbReference type="AlphaFoldDB" id="A0A9D1KJG5"/>
<evidence type="ECO:0000256" key="3">
    <source>
        <dbReference type="ARBA" id="ARBA00022630"/>
    </source>
</evidence>
<accession>A0A9D1KJG5</accession>
<dbReference type="PANTHER" id="PTHR30040">
    <property type="entry name" value="THIAMINE BIOSYNTHESIS LIPOPROTEIN APBE"/>
    <property type="match status" value="1"/>
</dbReference>
<gene>
    <name evidence="12" type="ORF">IAD46_05485</name>
</gene>
<dbReference type="EC" id="2.7.1.180" evidence="1 10"/>
<dbReference type="InterPro" id="IPR003374">
    <property type="entry name" value="ApbE-like_sf"/>
</dbReference>
<evidence type="ECO:0000256" key="9">
    <source>
        <dbReference type="ARBA" id="ARBA00048540"/>
    </source>
</evidence>
<feature type="binding site" evidence="11">
    <location>
        <position position="276"/>
    </location>
    <ligand>
        <name>Mg(2+)</name>
        <dbReference type="ChEBI" id="CHEBI:18420"/>
    </ligand>
</feature>
<keyword evidence="6 10" id="KW-0274">FAD</keyword>
<comment type="catalytic activity">
    <reaction evidence="9 10">
        <text>L-threonyl-[protein] + FAD = FMN-L-threonyl-[protein] + AMP + H(+)</text>
        <dbReference type="Rhea" id="RHEA:36847"/>
        <dbReference type="Rhea" id="RHEA-COMP:11060"/>
        <dbReference type="Rhea" id="RHEA-COMP:11061"/>
        <dbReference type="ChEBI" id="CHEBI:15378"/>
        <dbReference type="ChEBI" id="CHEBI:30013"/>
        <dbReference type="ChEBI" id="CHEBI:57692"/>
        <dbReference type="ChEBI" id="CHEBI:74257"/>
        <dbReference type="ChEBI" id="CHEBI:456215"/>
        <dbReference type="EC" id="2.7.1.180"/>
    </reaction>
</comment>